<dbReference type="SUPFAM" id="SSF56219">
    <property type="entry name" value="DNase I-like"/>
    <property type="match status" value="1"/>
</dbReference>
<reference evidence="2 3" key="1">
    <citation type="journal article" date="2018" name="PLoS Genet.">
        <title>Population sequencing reveals clonal diversity and ancestral inbreeding in the grapevine cultivar Chardonnay.</title>
        <authorList>
            <person name="Roach M.J."/>
            <person name="Johnson D.L."/>
            <person name="Bohlmann J."/>
            <person name="van Vuuren H.J."/>
            <person name="Jones S.J."/>
            <person name="Pretorius I.S."/>
            <person name="Schmidt S.A."/>
            <person name="Borneman A.R."/>
        </authorList>
    </citation>
    <scope>NUCLEOTIDE SEQUENCE [LARGE SCALE GENOMIC DNA]</scope>
    <source>
        <strain evidence="3">cv. Chardonnay</strain>
        <tissue evidence="2">Leaf</tissue>
    </source>
</reference>
<protein>
    <submittedName>
        <fullName evidence="2">Uncharacterized protein</fullName>
    </submittedName>
</protein>
<dbReference type="InterPro" id="IPR036691">
    <property type="entry name" value="Endo/exonu/phosph_ase_sf"/>
</dbReference>
<accession>A0A438I8H3</accession>
<name>A0A438I8H3_VITVI</name>
<evidence type="ECO:0000313" key="3">
    <source>
        <dbReference type="Proteomes" id="UP000288805"/>
    </source>
</evidence>
<proteinExistence type="predicted"/>
<organism evidence="2 3">
    <name type="scientific">Vitis vinifera</name>
    <name type="common">Grape</name>
    <dbReference type="NCBI Taxonomy" id="29760"/>
    <lineage>
        <taxon>Eukaryota</taxon>
        <taxon>Viridiplantae</taxon>
        <taxon>Streptophyta</taxon>
        <taxon>Embryophyta</taxon>
        <taxon>Tracheophyta</taxon>
        <taxon>Spermatophyta</taxon>
        <taxon>Magnoliopsida</taxon>
        <taxon>eudicotyledons</taxon>
        <taxon>Gunneridae</taxon>
        <taxon>Pentapetalae</taxon>
        <taxon>rosids</taxon>
        <taxon>Vitales</taxon>
        <taxon>Vitaceae</taxon>
        <taxon>Viteae</taxon>
        <taxon>Vitis</taxon>
    </lineage>
</organism>
<dbReference type="Proteomes" id="UP000288805">
    <property type="component" value="Unassembled WGS sequence"/>
</dbReference>
<evidence type="ECO:0000256" key="1">
    <source>
        <dbReference type="SAM" id="MobiDB-lite"/>
    </source>
</evidence>
<dbReference type="EMBL" id="QGNW01000132">
    <property type="protein sequence ID" value="RVW93018.1"/>
    <property type="molecule type" value="Genomic_DNA"/>
</dbReference>
<comment type="caution">
    <text evidence="2">The sequence shown here is derived from an EMBL/GenBank/DDBJ whole genome shotgun (WGS) entry which is preliminary data.</text>
</comment>
<dbReference type="Gene3D" id="3.60.10.10">
    <property type="entry name" value="Endonuclease/exonuclease/phosphatase"/>
    <property type="match status" value="1"/>
</dbReference>
<dbReference type="PANTHER" id="PTHR34427">
    <property type="entry name" value="DUF4283 DOMAIN PROTEIN"/>
    <property type="match status" value="1"/>
</dbReference>
<dbReference type="PANTHER" id="PTHR34427:SF5">
    <property type="entry name" value="DUF4283 DOMAIN-CONTAINING PROTEIN"/>
    <property type="match status" value="1"/>
</dbReference>
<dbReference type="AlphaFoldDB" id="A0A438I8H3"/>
<feature type="compositionally biased region" description="Basic and acidic residues" evidence="1">
    <location>
        <begin position="98"/>
        <end position="111"/>
    </location>
</feature>
<sequence>MGGPLMMLEFEDEEEAERTLKRGTRKFKDKVLHLERWSMEAGCLKARSQTKDVWVRVVGLPFHCWSEEIFKRIGDCCAELWWERLPWLSKVVPMKKMKGGEKEKAREEGSRAESSSSKGKEMWRVVEVVGQIQSEKLKGKKSLMETGRLVQLKLFQLWGRRMVVKGKERPTKESRLKEARAYFGRPLSINWFEEQLLPGEMAGAAERSENGRASFADEWLMEENARYSTLKPSAVCLWGGRVFSSSTFSGGEGVVMAMEERCDIGTVVKESEGRLNFTPLRVCPAEERDDQMGAGISFLVEEGRDDRAKKKDDDEESWRYSCLARFCQCLGMPTEGFEREILKLLNRIRERRDVSERITGKKRKGQRLSKFDRELKKLEWGANDREKRNLIKEVIKSQKANLVCLQETKIQEMSNGLVKSLGVGRCLEWGVLNSREATGGVLVFWDNRVLQLEEMEVGKFTVSCRFKNCEDGFCWCFSGVYGPTVKAEREELWSELGAIRGIWNEPWCVAGDLNMIRFPMRGVEGSIVLRDEIFRGDRGARFKRLASSRGEFHVVWRPVSDHASVLLDGGGMRRGPTPFRFENMWLKSEGFKEVLKQWWEGIQVSGSASFNLTEKLKALKPLLRSWNKEVFGLIDYEKQKAWILIDYWDKEERVRSLSMEEEEARELYKKWALLEEVSWRQ</sequence>
<evidence type="ECO:0000313" key="2">
    <source>
        <dbReference type="EMBL" id="RVW93018.1"/>
    </source>
</evidence>
<feature type="region of interest" description="Disordered" evidence="1">
    <location>
        <begin position="98"/>
        <end position="119"/>
    </location>
</feature>
<gene>
    <name evidence="2" type="ORF">CK203_032715</name>
</gene>